<dbReference type="Proteomes" id="UP000010482">
    <property type="component" value="Chromosome"/>
</dbReference>
<dbReference type="OrthoDB" id="507840at2"/>
<dbReference type="PANTHER" id="PTHR21666:SF290">
    <property type="entry name" value="PEPTIDASE M23 DOMAIN PROTEIN"/>
    <property type="match status" value="1"/>
</dbReference>
<dbReference type="AlphaFoldDB" id="K9YX69"/>
<accession>K9YX69</accession>
<sequence length="287" mass="31040">MNKPLPLLVLLLTGTLFSPNIVSAQLITDDNSCPEPILKRLDRHQISPGETIPSIAQQYNLLPETLIRLNPNLQQDSVPVGSSILIPPFNGVRIEVPLGTTWEDLETAYGVRADVLFELNGCTPQPQVVFLPGVAWQGEDPNAVYTYTGLSHSPLPISPSVGLSYGWRTVENSNQRRLHSGVDLIAPVGTEVLAAEAGKVTFAGKHPIYGNLIIISHPGGKQTRYGHLDAIAVNVDQSVAAGNKIGTVGTSGEPHINESHLHFEVRYQTPQGWVAQDPQVHLSAINE</sequence>
<dbReference type="PANTHER" id="PTHR21666">
    <property type="entry name" value="PEPTIDASE-RELATED"/>
    <property type="match status" value="1"/>
</dbReference>
<dbReference type="InterPro" id="IPR011055">
    <property type="entry name" value="Dup_hybrid_motif"/>
</dbReference>
<dbReference type="CDD" id="cd12797">
    <property type="entry name" value="M23_peptidase"/>
    <property type="match status" value="1"/>
</dbReference>
<dbReference type="GO" id="GO:0004222">
    <property type="term" value="F:metalloendopeptidase activity"/>
    <property type="evidence" value="ECO:0007669"/>
    <property type="project" value="TreeGrafter"/>
</dbReference>
<dbReference type="SUPFAM" id="SSF54106">
    <property type="entry name" value="LysM domain"/>
    <property type="match status" value="1"/>
</dbReference>
<dbReference type="EMBL" id="CP003944">
    <property type="protein sequence ID" value="AFZ50925.1"/>
    <property type="molecule type" value="Genomic_DNA"/>
</dbReference>
<dbReference type="SUPFAM" id="SSF51261">
    <property type="entry name" value="Duplicated hybrid motif"/>
    <property type="match status" value="1"/>
</dbReference>
<dbReference type="Gene3D" id="2.70.70.10">
    <property type="entry name" value="Glucose Permease (Domain IIA)"/>
    <property type="match status" value="1"/>
</dbReference>
<dbReference type="KEGG" id="dsl:Dacsa_2311"/>
<evidence type="ECO:0000313" key="3">
    <source>
        <dbReference type="EMBL" id="AFZ50925.1"/>
    </source>
</evidence>
<organism evidence="3 4">
    <name type="scientific">Dactylococcopsis salina (strain PCC 8305)</name>
    <name type="common">Myxobactron salinum</name>
    <dbReference type="NCBI Taxonomy" id="13035"/>
    <lineage>
        <taxon>Bacteria</taxon>
        <taxon>Bacillati</taxon>
        <taxon>Cyanobacteriota</taxon>
        <taxon>Cyanophyceae</taxon>
        <taxon>Nodosilineales</taxon>
        <taxon>Cymatolegaceae</taxon>
        <taxon>Dactylococcopsis</taxon>
    </lineage>
</organism>
<evidence type="ECO:0000256" key="1">
    <source>
        <dbReference type="SAM" id="SignalP"/>
    </source>
</evidence>
<proteinExistence type="predicted"/>
<keyword evidence="4" id="KW-1185">Reference proteome</keyword>
<evidence type="ECO:0000259" key="2">
    <source>
        <dbReference type="PROSITE" id="PS51782"/>
    </source>
</evidence>
<dbReference type="PROSITE" id="PS51782">
    <property type="entry name" value="LYSM"/>
    <property type="match status" value="1"/>
</dbReference>
<protein>
    <submittedName>
        <fullName evidence="3">Metalloendopeptidase-like membrane protein</fullName>
    </submittedName>
</protein>
<dbReference type="InterPro" id="IPR018392">
    <property type="entry name" value="LysM"/>
</dbReference>
<dbReference type="RefSeq" id="WP_015229917.1">
    <property type="nucleotide sequence ID" value="NC_019780.1"/>
</dbReference>
<dbReference type="InterPro" id="IPR050570">
    <property type="entry name" value="Cell_wall_metabolism_enzyme"/>
</dbReference>
<feature type="chain" id="PRO_5003938595" evidence="1">
    <location>
        <begin position="25"/>
        <end position="287"/>
    </location>
</feature>
<keyword evidence="1" id="KW-0732">Signal</keyword>
<dbReference type="Pfam" id="PF01476">
    <property type="entry name" value="LysM"/>
    <property type="match status" value="1"/>
</dbReference>
<dbReference type="eggNOG" id="COG0739">
    <property type="taxonomic scope" value="Bacteria"/>
</dbReference>
<dbReference type="eggNOG" id="COG1388">
    <property type="taxonomic scope" value="Bacteria"/>
</dbReference>
<evidence type="ECO:0000313" key="4">
    <source>
        <dbReference type="Proteomes" id="UP000010482"/>
    </source>
</evidence>
<feature type="signal peptide" evidence="1">
    <location>
        <begin position="1"/>
        <end position="24"/>
    </location>
</feature>
<name>K9YX69_DACS8</name>
<reference evidence="3" key="1">
    <citation type="submission" date="2012-04" db="EMBL/GenBank/DDBJ databases">
        <title>Finished genome of Dactylococcopsis salina PCC 8305.</title>
        <authorList>
            <consortium name="US DOE Joint Genome Institute"/>
            <person name="Gugger M."/>
            <person name="Coursin T."/>
            <person name="Rippka R."/>
            <person name="Tandeau De Marsac N."/>
            <person name="Huntemann M."/>
            <person name="Wei C.-L."/>
            <person name="Han J."/>
            <person name="Detter J.C."/>
            <person name="Han C."/>
            <person name="Tapia R."/>
            <person name="Daligault H."/>
            <person name="Chen A."/>
            <person name="Krypides N."/>
            <person name="Mavromatis K."/>
            <person name="Markowitz V."/>
            <person name="Szeto E."/>
            <person name="Ivanova N."/>
            <person name="Ovchinnikova G."/>
            <person name="Pagani I."/>
            <person name="Pati A."/>
            <person name="Goodwin L."/>
            <person name="Peters L."/>
            <person name="Pitluck S."/>
            <person name="Woyke T."/>
            <person name="Kerfeld C."/>
        </authorList>
    </citation>
    <scope>NUCLEOTIDE SEQUENCE [LARGE SCALE GENOMIC DNA]</scope>
    <source>
        <strain evidence="3">PCC 8305</strain>
    </source>
</reference>
<feature type="domain" description="LysM" evidence="2">
    <location>
        <begin position="42"/>
        <end position="86"/>
    </location>
</feature>
<dbReference type="InterPro" id="IPR016047">
    <property type="entry name" value="M23ase_b-sheet_dom"/>
</dbReference>
<dbReference type="CDD" id="cd00118">
    <property type="entry name" value="LysM"/>
    <property type="match status" value="1"/>
</dbReference>
<dbReference type="HOGENOM" id="CLU_029425_7_1_3"/>
<dbReference type="STRING" id="13035.Dacsa_2311"/>
<dbReference type="InterPro" id="IPR036779">
    <property type="entry name" value="LysM_dom_sf"/>
</dbReference>
<dbReference type="PATRIC" id="fig|13035.3.peg.2621"/>
<dbReference type="SMART" id="SM00257">
    <property type="entry name" value="LysM"/>
    <property type="match status" value="1"/>
</dbReference>
<gene>
    <name evidence="3" type="ORF">Dacsa_2311</name>
</gene>
<dbReference type="Pfam" id="PF01551">
    <property type="entry name" value="Peptidase_M23"/>
    <property type="match status" value="1"/>
</dbReference>
<dbReference type="Gene3D" id="3.10.350.10">
    <property type="entry name" value="LysM domain"/>
    <property type="match status" value="1"/>
</dbReference>